<keyword evidence="3 8" id="KW-0479">Metal-binding</keyword>
<protein>
    <recommendedName>
        <fullName evidence="8">Iron-sulfur cluster carrier protein</fullName>
    </recommendedName>
</protein>
<dbReference type="SUPFAM" id="SSF52540">
    <property type="entry name" value="P-loop containing nucleoside triphosphate hydrolases"/>
    <property type="match status" value="1"/>
</dbReference>
<feature type="domain" description="MIP18 family-like" evidence="9">
    <location>
        <begin position="5"/>
        <end position="76"/>
    </location>
</feature>
<evidence type="ECO:0000256" key="8">
    <source>
        <dbReference type="HAMAP-Rule" id="MF_02040"/>
    </source>
</evidence>
<dbReference type="Pfam" id="PF01883">
    <property type="entry name" value="FeS_assembly_P"/>
    <property type="match status" value="1"/>
</dbReference>
<comment type="function">
    <text evidence="8">Binds and transfers iron-sulfur (Fe-S) clusters to target apoproteins. Can hydrolyze ATP.</text>
</comment>
<dbReference type="InterPro" id="IPR019591">
    <property type="entry name" value="Mrp/NBP35_ATP-bd"/>
</dbReference>
<dbReference type="PANTHER" id="PTHR42961:SF2">
    <property type="entry name" value="IRON-SULFUR PROTEIN NUBPL"/>
    <property type="match status" value="1"/>
</dbReference>
<reference evidence="10" key="1">
    <citation type="submission" date="2020-10" db="EMBL/GenBank/DDBJ databases">
        <authorList>
            <person name="Gilroy R."/>
        </authorList>
    </citation>
    <scope>NUCLEOTIDE SEQUENCE</scope>
    <source>
        <strain evidence="10">B1-15692</strain>
    </source>
</reference>
<dbReference type="CDD" id="cd02037">
    <property type="entry name" value="Mrp_NBP35"/>
    <property type="match status" value="1"/>
</dbReference>
<keyword evidence="4 8" id="KW-0547">Nucleotide-binding</keyword>
<keyword evidence="5 8" id="KW-0067">ATP-binding</keyword>
<evidence type="ECO:0000256" key="2">
    <source>
        <dbReference type="ARBA" id="ARBA00008205"/>
    </source>
</evidence>
<evidence type="ECO:0000313" key="11">
    <source>
        <dbReference type="Proteomes" id="UP000823660"/>
    </source>
</evidence>
<dbReference type="Gene3D" id="3.30.300.130">
    <property type="entry name" value="Fe-S cluster assembly (FSCA)"/>
    <property type="match status" value="1"/>
</dbReference>
<evidence type="ECO:0000256" key="4">
    <source>
        <dbReference type="ARBA" id="ARBA00022741"/>
    </source>
</evidence>
<dbReference type="InterPro" id="IPR000808">
    <property type="entry name" value="Mrp-like_CS"/>
</dbReference>
<evidence type="ECO:0000313" key="10">
    <source>
        <dbReference type="EMBL" id="MBO8467750.1"/>
    </source>
</evidence>
<comment type="caution">
    <text evidence="10">The sequence shown here is derived from an EMBL/GenBank/DDBJ whole genome shotgun (WGS) entry which is preliminary data.</text>
</comment>
<evidence type="ECO:0000256" key="1">
    <source>
        <dbReference type="ARBA" id="ARBA00007352"/>
    </source>
</evidence>
<sequence>MKQNEIMKMLYDVQHPAKGDKNIVELGMVEKVDIDGDKVTVTLAFPKHRDPLAEYLIGSTKAAVIRHAPAGTQVEVKTVVKEDTSKKPVGLNLGLEELENVKHIIGVASGKGGVGKSTVAVNLAIALARAGYKVGLADADVYGPSVPKMTGTENDMPEAFQEGDKEVIMPLEKYGVKWMSIGYFAKPEQALIWRGPMACNALKQMILQVRWGELDFLLIDMPPGTGDIHISLVHDIPMNGAVIVTTPQAVALADVEKGVNMFRNDSIKKPIYGLVENMAWFTPEELPENRYYIFGKDGGMEMAKKYGIPLLGQIPIVQSIREGGDNGEPAALSSRPDGIAFMELASRLAEDLTRNQEK</sequence>
<dbReference type="PROSITE" id="PS01215">
    <property type="entry name" value="MRP"/>
    <property type="match status" value="1"/>
</dbReference>
<evidence type="ECO:0000256" key="7">
    <source>
        <dbReference type="ARBA" id="ARBA00023014"/>
    </source>
</evidence>
<evidence type="ECO:0000259" key="9">
    <source>
        <dbReference type="Pfam" id="PF01883"/>
    </source>
</evidence>
<keyword evidence="7 8" id="KW-0411">Iron-sulfur</keyword>
<dbReference type="GO" id="GO:0005524">
    <property type="term" value="F:ATP binding"/>
    <property type="evidence" value="ECO:0007669"/>
    <property type="project" value="UniProtKB-UniRule"/>
</dbReference>
<dbReference type="InterPro" id="IPR033756">
    <property type="entry name" value="YlxH/NBP35"/>
</dbReference>
<organism evidence="10 11">
    <name type="scientific">Candidatus Cryptobacteroides faecipullorum</name>
    <dbReference type="NCBI Taxonomy" id="2840764"/>
    <lineage>
        <taxon>Bacteria</taxon>
        <taxon>Pseudomonadati</taxon>
        <taxon>Bacteroidota</taxon>
        <taxon>Bacteroidia</taxon>
        <taxon>Bacteroidales</taxon>
        <taxon>Candidatus Cryptobacteroides</taxon>
    </lineage>
</organism>
<dbReference type="InterPro" id="IPR044304">
    <property type="entry name" value="NUBPL-like"/>
</dbReference>
<evidence type="ECO:0000256" key="5">
    <source>
        <dbReference type="ARBA" id="ARBA00022840"/>
    </source>
</evidence>
<evidence type="ECO:0000256" key="6">
    <source>
        <dbReference type="ARBA" id="ARBA00023004"/>
    </source>
</evidence>
<dbReference type="GO" id="GO:0051539">
    <property type="term" value="F:4 iron, 4 sulfur cluster binding"/>
    <property type="evidence" value="ECO:0007669"/>
    <property type="project" value="TreeGrafter"/>
</dbReference>
<dbReference type="GO" id="GO:0140663">
    <property type="term" value="F:ATP-dependent FeS chaperone activity"/>
    <property type="evidence" value="ECO:0007669"/>
    <property type="project" value="InterPro"/>
</dbReference>
<feature type="binding site" evidence="8">
    <location>
        <begin position="110"/>
        <end position="117"/>
    </location>
    <ligand>
        <name>ATP</name>
        <dbReference type="ChEBI" id="CHEBI:30616"/>
    </ligand>
</feature>
<dbReference type="EMBL" id="JADIMH010000052">
    <property type="protein sequence ID" value="MBO8467750.1"/>
    <property type="molecule type" value="Genomic_DNA"/>
</dbReference>
<gene>
    <name evidence="10" type="ORF">IAB99_08340</name>
</gene>
<keyword evidence="8" id="KW-0378">Hydrolase</keyword>
<reference evidence="10" key="2">
    <citation type="journal article" date="2021" name="PeerJ">
        <title>Extensive microbial diversity within the chicken gut microbiome revealed by metagenomics and culture.</title>
        <authorList>
            <person name="Gilroy R."/>
            <person name="Ravi A."/>
            <person name="Getino M."/>
            <person name="Pursley I."/>
            <person name="Horton D.L."/>
            <person name="Alikhan N.F."/>
            <person name="Baker D."/>
            <person name="Gharbi K."/>
            <person name="Hall N."/>
            <person name="Watson M."/>
            <person name="Adriaenssens E.M."/>
            <person name="Foster-Nyarko E."/>
            <person name="Jarju S."/>
            <person name="Secka A."/>
            <person name="Antonio M."/>
            <person name="Oren A."/>
            <person name="Chaudhuri R.R."/>
            <person name="La Ragione R."/>
            <person name="Hildebrand F."/>
            <person name="Pallen M.J."/>
        </authorList>
    </citation>
    <scope>NUCLEOTIDE SEQUENCE</scope>
    <source>
        <strain evidence="10">B1-15692</strain>
    </source>
</reference>
<dbReference type="InterPro" id="IPR034904">
    <property type="entry name" value="FSCA_dom_sf"/>
</dbReference>
<proteinExistence type="inferred from homology"/>
<dbReference type="InterPro" id="IPR027417">
    <property type="entry name" value="P-loop_NTPase"/>
</dbReference>
<evidence type="ECO:0000256" key="3">
    <source>
        <dbReference type="ARBA" id="ARBA00022723"/>
    </source>
</evidence>
<dbReference type="GO" id="GO:0016887">
    <property type="term" value="F:ATP hydrolysis activity"/>
    <property type="evidence" value="ECO:0007669"/>
    <property type="project" value="UniProtKB-UniRule"/>
</dbReference>
<dbReference type="Pfam" id="PF10609">
    <property type="entry name" value="ParA"/>
    <property type="match status" value="1"/>
</dbReference>
<accession>A0A9D9NC60</accession>
<comment type="similarity">
    <text evidence="8">Belongs to the Mrp/NBP35 ATP-binding proteins family.</text>
</comment>
<dbReference type="PANTHER" id="PTHR42961">
    <property type="entry name" value="IRON-SULFUR PROTEIN NUBPL"/>
    <property type="match status" value="1"/>
</dbReference>
<dbReference type="Gene3D" id="3.40.50.300">
    <property type="entry name" value="P-loop containing nucleotide triphosphate hydrolases"/>
    <property type="match status" value="1"/>
</dbReference>
<comment type="similarity">
    <text evidence="1">In the N-terminal section; belongs to the MIP18 family.</text>
</comment>
<dbReference type="GO" id="GO:0046872">
    <property type="term" value="F:metal ion binding"/>
    <property type="evidence" value="ECO:0007669"/>
    <property type="project" value="UniProtKB-KW"/>
</dbReference>
<comment type="similarity">
    <text evidence="2">In the C-terminal section; belongs to the Mrp/NBP35 ATP-binding proteins family.</text>
</comment>
<keyword evidence="6 8" id="KW-0408">Iron</keyword>
<name>A0A9D9NC60_9BACT</name>
<dbReference type="InterPro" id="IPR002744">
    <property type="entry name" value="MIP18-like"/>
</dbReference>
<dbReference type="HAMAP" id="MF_02040">
    <property type="entry name" value="Mrp_NBP35"/>
    <property type="match status" value="1"/>
</dbReference>
<dbReference type="Proteomes" id="UP000823660">
    <property type="component" value="Unassembled WGS sequence"/>
</dbReference>
<dbReference type="SUPFAM" id="SSF117916">
    <property type="entry name" value="Fe-S cluster assembly (FSCA) domain-like"/>
    <property type="match status" value="1"/>
</dbReference>
<dbReference type="AlphaFoldDB" id="A0A9D9NC60"/>
<dbReference type="FunFam" id="3.40.50.300:FF:001119">
    <property type="entry name" value="Iron-sulfur cluster carrier protein"/>
    <property type="match status" value="1"/>
</dbReference>
<dbReference type="GO" id="GO:0016226">
    <property type="term" value="P:iron-sulfur cluster assembly"/>
    <property type="evidence" value="ECO:0007669"/>
    <property type="project" value="InterPro"/>
</dbReference>
<comment type="subunit">
    <text evidence="8">Homodimer.</text>
</comment>